<reference evidence="1" key="1">
    <citation type="journal article" date="2023" name="IScience">
        <title>Live-bearing cockroach genome reveals convergent evolutionary mechanisms linked to viviparity in insects and beyond.</title>
        <authorList>
            <person name="Fouks B."/>
            <person name="Harrison M.C."/>
            <person name="Mikhailova A.A."/>
            <person name="Marchal E."/>
            <person name="English S."/>
            <person name="Carruthers M."/>
            <person name="Jennings E.C."/>
            <person name="Chiamaka E.L."/>
            <person name="Frigard R.A."/>
            <person name="Pippel M."/>
            <person name="Attardo G.M."/>
            <person name="Benoit J.B."/>
            <person name="Bornberg-Bauer E."/>
            <person name="Tobe S.S."/>
        </authorList>
    </citation>
    <scope>NUCLEOTIDE SEQUENCE</scope>
    <source>
        <strain evidence="1">Stay&amp;Tobe</strain>
    </source>
</reference>
<protein>
    <submittedName>
        <fullName evidence="1">Uncharacterized protein</fullName>
    </submittedName>
</protein>
<dbReference type="EMBL" id="JASPKZ010007249">
    <property type="protein sequence ID" value="KAJ9585791.1"/>
    <property type="molecule type" value="Genomic_DNA"/>
</dbReference>
<keyword evidence="2" id="KW-1185">Reference proteome</keyword>
<gene>
    <name evidence="1" type="ORF">L9F63_002428</name>
</gene>
<feature type="non-terminal residue" evidence="1">
    <location>
        <position position="65"/>
    </location>
</feature>
<comment type="caution">
    <text evidence="1">The sequence shown here is derived from an EMBL/GenBank/DDBJ whole genome shotgun (WGS) entry which is preliminary data.</text>
</comment>
<dbReference type="Proteomes" id="UP001233999">
    <property type="component" value="Unassembled WGS sequence"/>
</dbReference>
<evidence type="ECO:0000313" key="1">
    <source>
        <dbReference type="EMBL" id="KAJ9585791.1"/>
    </source>
</evidence>
<sequence length="65" mass="7571">HFNIWYYIRVHRNNISLSQFFIFLLPYTLVKTKMLYELFHISSGGTMALASTQSLTTTRLTSPSL</sequence>
<reference evidence="1" key="2">
    <citation type="submission" date="2023-05" db="EMBL/GenBank/DDBJ databases">
        <authorList>
            <person name="Fouks B."/>
        </authorList>
    </citation>
    <scope>NUCLEOTIDE SEQUENCE</scope>
    <source>
        <strain evidence="1">Stay&amp;Tobe</strain>
        <tissue evidence="1">Testes</tissue>
    </source>
</reference>
<accession>A0AAD8EDA3</accession>
<feature type="non-terminal residue" evidence="1">
    <location>
        <position position="1"/>
    </location>
</feature>
<proteinExistence type="predicted"/>
<dbReference type="AlphaFoldDB" id="A0AAD8EDA3"/>
<organism evidence="1 2">
    <name type="scientific">Diploptera punctata</name>
    <name type="common">Pacific beetle cockroach</name>
    <dbReference type="NCBI Taxonomy" id="6984"/>
    <lineage>
        <taxon>Eukaryota</taxon>
        <taxon>Metazoa</taxon>
        <taxon>Ecdysozoa</taxon>
        <taxon>Arthropoda</taxon>
        <taxon>Hexapoda</taxon>
        <taxon>Insecta</taxon>
        <taxon>Pterygota</taxon>
        <taxon>Neoptera</taxon>
        <taxon>Polyneoptera</taxon>
        <taxon>Dictyoptera</taxon>
        <taxon>Blattodea</taxon>
        <taxon>Blaberoidea</taxon>
        <taxon>Blaberidae</taxon>
        <taxon>Diplopterinae</taxon>
        <taxon>Diploptera</taxon>
    </lineage>
</organism>
<name>A0AAD8EDA3_DIPPU</name>
<evidence type="ECO:0000313" key="2">
    <source>
        <dbReference type="Proteomes" id="UP001233999"/>
    </source>
</evidence>